<dbReference type="AlphaFoldDB" id="V4MJR6"/>
<dbReference type="Pfam" id="PF00646">
    <property type="entry name" value="F-box"/>
    <property type="match status" value="1"/>
</dbReference>
<organism evidence="2 3">
    <name type="scientific">Eutrema salsugineum</name>
    <name type="common">Saltwater cress</name>
    <name type="synonym">Sisymbrium salsugineum</name>
    <dbReference type="NCBI Taxonomy" id="72664"/>
    <lineage>
        <taxon>Eukaryota</taxon>
        <taxon>Viridiplantae</taxon>
        <taxon>Streptophyta</taxon>
        <taxon>Embryophyta</taxon>
        <taxon>Tracheophyta</taxon>
        <taxon>Spermatophyta</taxon>
        <taxon>Magnoliopsida</taxon>
        <taxon>eudicotyledons</taxon>
        <taxon>Gunneridae</taxon>
        <taxon>Pentapetalae</taxon>
        <taxon>rosids</taxon>
        <taxon>malvids</taxon>
        <taxon>Brassicales</taxon>
        <taxon>Brassicaceae</taxon>
        <taxon>Eutremeae</taxon>
        <taxon>Eutrema</taxon>
    </lineage>
</organism>
<protein>
    <recommendedName>
        <fullName evidence="1">F-box domain-containing protein</fullName>
    </recommendedName>
</protein>
<dbReference type="InterPro" id="IPR001810">
    <property type="entry name" value="F-box_dom"/>
</dbReference>
<dbReference type="Pfam" id="PF03478">
    <property type="entry name" value="Beta-prop_KIB1-4"/>
    <property type="match status" value="1"/>
</dbReference>
<dbReference type="InterPro" id="IPR005174">
    <property type="entry name" value="KIB1-4_b-propeller"/>
</dbReference>
<dbReference type="Gramene" id="ESQ55667">
    <property type="protein sequence ID" value="ESQ55667"/>
    <property type="gene ID" value="EUTSA_v10027445mg"/>
</dbReference>
<accession>V4MJR6</accession>
<dbReference type="Gene3D" id="1.20.1280.50">
    <property type="match status" value="1"/>
</dbReference>
<evidence type="ECO:0000313" key="2">
    <source>
        <dbReference type="EMBL" id="ESQ55667.1"/>
    </source>
</evidence>
<name>V4MJR6_EUTSA</name>
<evidence type="ECO:0000259" key="1">
    <source>
        <dbReference type="SMART" id="SM00256"/>
    </source>
</evidence>
<dbReference type="InterPro" id="IPR050942">
    <property type="entry name" value="F-box_BR-signaling"/>
</dbReference>
<evidence type="ECO:0000313" key="3">
    <source>
        <dbReference type="Proteomes" id="UP000030689"/>
    </source>
</evidence>
<proteinExistence type="predicted"/>
<sequence length="380" mass="44517">MDEIENKPNRPPMNPKWSELCQDLIRSVFERLSFTNLNRAKSVCRSWNSASRQCVPKRNQIPWLIIFPPENQTNINICDLFIPDDEDKVYKTRDLHVGFAQSSCLATYGSWLLMYDHLWNLYVLNPLTLERIDLPHSVSIIPKNFKGDMRSVPCYMRSKAYLWIDDITKDYLVIWTIHTKMFFIKKGDKKWRNCGLLGNCEQIVYNRNDHKFYITYSLTSQVTVWDFSGDIPHNDGDLLPFVPVWIEEVYWYRLRYCYMRTQIAITVSGQVLCVVCIFLQGCEWLFPIFKLDPLRQRWVRIDSLGDEALILDMGLTVVAQDVPGIKKNSIYFSGLDHLSKDPNLVFVYDLTTKTKETLPHCVSSSIGFSHARWFFPDYTG</sequence>
<dbReference type="EMBL" id="KI517384">
    <property type="protein sequence ID" value="ESQ55667.1"/>
    <property type="molecule type" value="Genomic_DNA"/>
</dbReference>
<dbReference type="PANTHER" id="PTHR44259">
    <property type="entry name" value="OS07G0183000 PROTEIN-RELATED"/>
    <property type="match status" value="1"/>
</dbReference>
<keyword evidence="3" id="KW-1185">Reference proteome</keyword>
<dbReference type="KEGG" id="eus:EUTSA_v10027445mg"/>
<dbReference type="PANTHER" id="PTHR44259:SF29">
    <property type="entry name" value="F-BOX DOMAIN-CONTAINING PROTEIN"/>
    <property type="match status" value="1"/>
</dbReference>
<dbReference type="OrthoDB" id="600964at2759"/>
<dbReference type="SMART" id="SM00256">
    <property type="entry name" value="FBOX"/>
    <property type="match status" value="1"/>
</dbReference>
<dbReference type="Proteomes" id="UP000030689">
    <property type="component" value="Unassembled WGS sequence"/>
</dbReference>
<dbReference type="InterPro" id="IPR036047">
    <property type="entry name" value="F-box-like_dom_sf"/>
</dbReference>
<dbReference type="SUPFAM" id="SSF81383">
    <property type="entry name" value="F-box domain"/>
    <property type="match status" value="1"/>
</dbReference>
<dbReference type="OMA" id="PMWSELY"/>
<gene>
    <name evidence="2" type="ORF">EUTSA_v10027445mg</name>
</gene>
<feature type="domain" description="F-box" evidence="1">
    <location>
        <begin position="20"/>
        <end position="60"/>
    </location>
</feature>
<reference evidence="2 3" key="1">
    <citation type="journal article" date="2013" name="Front. Plant Sci.">
        <title>The Reference Genome of the Halophytic Plant Eutrema salsugineum.</title>
        <authorList>
            <person name="Yang R."/>
            <person name="Jarvis D.E."/>
            <person name="Chen H."/>
            <person name="Beilstein M.A."/>
            <person name="Grimwood J."/>
            <person name="Jenkins J."/>
            <person name="Shu S."/>
            <person name="Prochnik S."/>
            <person name="Xin M."/>
            <person name="Ma C."/>
            <person name="Schmutz J."/>
            <person name="Wing R.A."/>
            <person name="Mitchell-Olds T."/>
            <person name="Schumaker K.S."/>
            <person name="Wang X."/>
        </authorList>
    </citation>
    <scope>NUCLEOTIDE SEQUENCE [LARGE SCALE GENOMIC DNA]</scope>
</reference>